<dbReference type="GeneID" id="54586836"/>
<dbReference type="PANTHER" id="PTHR33840">
    <property type="match status" value="1"/>
</dbReference>
<evidence type="ECO:0000256" key="1">
    <source>
        <dbReference type="SAM" id="MobiDB-lite"/>
    </source>
</evidence>
<name>A0A6A6ICV3_9PLEO</name>
<sequence length="575" mass="64970">MSYLKRNGSYPIQSSDYALPTRSPRNQSVEENNATLPASLRAVKDSKDSKYHGRTVVICLDGTGDRFDNDNSNVVHFVSCLKKHSPEQQVTYYQSGIGTYDKGGLKNGIGAALDMAVGSGLGIHVKDAYRFLMQNYREGDKICLLGFSRGAYTVRCLAGMLHKVGLLPASNGAQVNFAYDFYKDDSREGWKMSAEFKKTFCTNVDVYFVGVWDCVASVGFIPRKLPFSKSPTNSIHYFRHAMALDEHRSKFKVSQWQQQDPDAKNRDTVDNTPAAEMQRGLQRGLKLFRRSQRPASPKANGHANGTPTTNGVSPRRSTTEGKGLLRSNTTEEQEKLEAYFEAYEDSHGPRKRIQTNALEVWFMGAHADIGGGAVANEERHRLSGIPLRWMLRQCFDCNTGILFDTASLVEQGLDIHTLFPVYHPPSKPACGPPPALMERYEKKQVPALRFRHALLSIGDDPLDLSHPFFAKESRHRHLALLSESTENHFDAMSPVNDQLKQAKTWWILEFLPVKMRVLARSGEGWEKRVRCNMGRYRAIRETDPKMHWTVQQMVDEGKYTIKGRVDRNTVWQIVA</sequence>
<dbReference type="OrthoDB" id="3162439at2759"/>
<dbReference type="EMBL" id="ML987197">
    <property type="protein sequence ID" value="KAF2247323.1"/>
    <property type="molecule type" value="Genomic_DNA"/>
</dbReference>
<reference evidence="3" key="1">
    <citation type="journal article" date="2020" name="Stud. Mycol.">
        <title>101 Dothideomycetes genomes: a test case for predicting lifestyles and emergence of pathogens.</title>
        <authorList>
            <person name="Haridas S."/>
            <person name="Albert R."/>
            <person name="Binder M."/>
            <person name="Bloem J."/>
            <person name="Labutti K."/>
            <person name="Salamov A."/>
            <person name="Andreopoulos B."/>
            <person name="Baker S."/>
            <person name="Barry K."/>
            <person name="Bills G."/>
            <person name="Bluhm B."/>
            <person name="Cannon C."/>
            <person name="Castanera R."/>
            <person name="Culley D."/>
            <person name="Daum C."/>
            <person name="Ezra D."/>
            <person name="Gonzalez J."/>
            <person name="Henrissat B."/>
            <person name="Kuo A."/>
            <person name="Liang C."/>
            <person name="Lipzen A."/>
            <person name="Lutzoni F."/>
            <person name="Magnuson J."/>
            <person name="Mondo S."/>
            <person name="Nolan M."/>
            <person name="Ohm R."/>
            <person name="Pangilinan J."/>
            <person name="Park H.-J."/>
            <person name="Ramirez L."/>
            <person name="Alfaro M."/>
            <person name="Sun H."/>
            <person name="Tritt A."/>
            <person name="Yoshinaga Y."/>
            <person name="Zwiers L.-H."/>
            <person name="Turgeon B."/>
            <person name="Goodwin S."/>
            <person name="Spatafora J."/>
            <person name="Crous P."/>
            <person name="Grigoriev I."/>
        </authorList>
    </citation>
    <scope>NUCLEOTIDE SEQUENCE</scope>
    <source>
        <strain evidence="3">CBS 122368</strain>
    </source>
</reference>
<feature type="region of interest" description="Disordered" evidence="1">
    <location>
        <begin position="291"/>
        <end position="332"/>
    </location>
</feature>
<feature type="compositionally biased region" description="Polar residues" evidence="1">
    <location>
        <begin position="23"/>
        <end position="35"/>
    </location>
</feature>
<accession>A0A6A6ICV3</accession>
<gene>
    <name evidence="3" type="ORF">BU26DRAFT_566309</name>
</gene>
<organism evidence="3 4">
    <name type="scientific">Trematosphaeria pertusa</name>
    <dbReference type="NCBI Taxonomy" id="390896"/>
    <lineage>
        <taxon>Eukaryota</taxon>
        <taxon>Fungi</taxon>
        <taxon>Dikarya</taxon>
        <taxon>Ascomycota</taxon>
        <taxon>Pezizomycotina</taxon>
        <taxon>Dothideomycetes</taxon>
        <taxon>Pleosporomycetidae</taxon>
        <taxon>Pleosporales</taxon>
        <taxon>Massarineae</taxon>
        <taxon>Trematosphaeriaceae</taxon>
        <taxon>Trematosphaeria</taxon>
    </lineage>
</organism>
<feature type="region of interest" description="Disordered" evidence="1">
    <location>
        <begin position="252"/>
        <end position="274"/>
    </location>
</feature>
<evidence type="ECO:0000313" key="4">
    <source>
        <dbReference type="Proteomes" id="UP000800094"/>
    </source>
</evidence>
<proteinExistence type="predicted"/>
<dbReference type="Proteomes" id="UP000800094">
    <property type="component" value="Unassembled WGS sequence"/>
</dbReference>
<evidence type="ECO:0000313" key="3">
    <source>
        <dbReference type="EMBL" id="KAF2247323.1"/>
    </source>
</evidence>
<feature type="compositionally biased region" description="Polar residues" evidence="1">
    <location>
        <begin position="303"/>
        <end position="316"/>
    </location>
</feature>
<dbReference type="InterPro" id="IPR029058">
    <property type="entry name" value="AB_hydrolase_fold"/>
</dbReference>
<dbReference type="InterPro" id="IPR018712">
    <property type="entry name" value="Tle1-like_cat"/>
</dbReference>
<evidence type="ECO:0000259" key="2">
    <source>
        <dbReference type="Pfam" id="PF09994"/>
    </source>
</evidence>
<feature type="region of interest" description="Disordered" evidence="1">
    <location>
        <begin position="13"/>
        <end position="35"/>
    </location>
</feature>
<dbReference type="AlphaFoldDB" id="A0A6A6ICV3"/>
<dbReference type="RefSeq" id="XP_033682327.1">
    <property type="nucleotide sequence ID" value="XM_033833506.1"/>
</dbReference>
<dbReference type="PANTHER" id="PTHR33840:SF2">
    <property type="entry name" value="TLE1 PHOSPHOLIPASE DOMAIN-CONTAINING PROTEIN"/>
    <property type="match status" value="1"/>
</dbReference>
<feature type="domain" description="T6SS Phospholipase effector Tle1-like catalytic" evidence="2">
    <location>
        <begin position="54"/>
        <end position="393"/>
    </location>
</feature>
<protein>
    <recommendedName>
        <fullName evidence="2">T6SS Phospholipase effector Tle1-like catalytic domain-containing protein</fullName>
    </recommendedName>
</protein>
<dbReference type="Pfam" id="PF09994">
    <property type="entry name" value="T6SS_Tle1-like_cat"/>
    <property type="match status" value="1"/>
</dbReference>
<keyword evidence="4" id="KW-1185">Reference proteome</keyword>
<dbReference type="SUPFAM" id="SSF53474">
    <property type="entry name" value="alpha/beta-Hydrolases"/>
    <property type="match status" value="1"/>
</dbReference>